<dbReference type="Proteomes" id="UP000327294">
    <property type="component" value="Chromosome"/>
</dbReference>
<evidence type="ECO:0000256" key="1">
    <source>
        <dbReference type="SAM" id="MobiDB-lite"/>
    </source>
</evidence>
<evidence type="ECO:0000313" key="3">
    <source>
        <dbReference type="Proteomes" id="UP000327294"/>
    </source>
</evidence>
<organism evidence="2 3">
    <name type="scientific">Streptomyces phaeolivaceus</name>
    <dbReference type="NCBI Taxonomy" id="2653200"/>
    <lineage>
        <taxon>Bacteria</taxon>
        <taxon>Bacillati</taxon>
        <taxon>Actinomycetota</taxon>
        <taxon>Actinomycetes</taxon>
        <taxon>Kitasatosporales</taxon>
        <taxon>Streptomycetaceae</taxon>
        <taxon>Streptomyces</taxon>
    </lineage>
</organism>
<dbReference type="EMBL" id="CP045096">
    <property type="protein sequence ID" value="QFQ99330.1"/>
    <property type="molecule type" value="Genomic_DNA"/>
</dbReference>
<sequence length="273" mass="28813">MTSHPTSAEATLGTRILVDALGIGNPVALIDRHPEDTIPGVLAPLVAHAALLVDQLDQRLAEAAATTIEDLRHIVDGQERHGTVGNGVLSATGPALDVLAARRRQEIGHLERLLNVYQCHLSSSDGHTPAPKHADALTSQQTTRPASGAIRVSPAQVKALEAVARGGVMLRESSLARGMFVTAPNGARISRATVDALLAKKLADRDSSTSLYQGQRLSLTAQGETFLAEWHRRVSPRAEAARARTTVPATPTAVADSEPAAQPTAAPAHRRTR</sequence>
<reference evidence="2 3" key="1">
    <citation type="submission" date="2019-10" db="EMBL/GenBank/DDBJ databases">
        <title>Streptomyces sp. strain GY16 isolated from leaves of Broussonetia papyrifera.</title>
        <authorList>
            <person name="Mo P."/>
        </authorList>
    </citation>
    <scope>NUCLEOTIDE SEQUENCE [LARGE SCALE GENOMIC DNA]</scope>
    <source>
        <strain evidence="2 3">GY16</strain>
    </source>
</reference>
<feature type="region of interest" description="Disordered" evidence="1">
    <location>
        <begin position="124"/>
        <end position="148"/>
    </location>
</feature>
<dbReference type="InterPro" id="IPR036388">
    <property type="entry name" value="WH-like_DNA-bd_sf"/>
</dbReference>
<name>A0A5P8K8I4_9ACTN</name>
<feature type="compositionally biased region" description="Low complexity" evidence="1">
    <location>
        <begin position="243"/>
        <end position="255"/>
    </location>
</feature>
<evidence type="ECO:0000313" key="2">
    <source>
        <dbReference type="EMBL" id="QFQ99330.1"/>
    </source>
</evidence>
<protein>
    <submittedName>
        <fullName evidence="2">Uncharacterized protein</fullName>
    </submittedName>
</protein>
<dbReference type="KEGG" id="sphv:F9278_27850"/>
<feature type="region of interest" description="Disordered" evidence="1">
    <location>
        <begin position="237"/>
        <end position="273"/>
    </location>
</feature>
<dbReference type="Gene3D" id="1.10.10.10">
    <property type="entry name" value="Winged helix-like DNA-binding domain superfamily/Winged helix DNA-binding domain"/>
    <property type="match status" value="1"/>
</dbReference>
<proteinExistence type="predicted"/>
<dbReference type="RefSeq" id="WP_152170753.1">
    <property type="nucleotide sequence ID" value="NZ_CP045096.1"/>
</dbReference>
<keyword evidence="3" id="KW-1185">Reference proteome</keyword>
<dbReference type="AlphaFoldDB" id="A0A5P8K8I4"/>
<gene>
    <name evidence="2" type="ORF">F9278_27850</name>
</gene>
<accession>A0A5P8K8I4</accession>